<gene>
    <name evidence="1" type="ORF">EJC51_42565</name>
</gene>
<dbReference type="SUPFAM" id="SSF109854">
    <property type="entry name" value="DinB/YfiT-like putative metalloenzymes"/>
    <property type="match status" value="1"/>
</dbReference>
<evidence type="ECO:0000313" key="2">
    <source>
        <dbReference type="Proteomes" id="UP000280197"/>
    </source>
</evidence>
<name>A0A3S9ICX4_9ACTN</name>
<dbReference type="InterPro" id="IPR034660">
    <property type="entry name" value="DinB/YfiT-like"/>
</dbReference>
<reference evidence="1 2" key="1">
    <citation type="submission" date="2018-12" db="EMBL/GenBank/DDBJ databases">
        <authorList>
            <person name="Li K."/>
        </authorList>
    </citation>
    <scope>NUCLEOTIDE SEQUENCE [LARGE SCALE GENOMIC DNA]</scope>
    <source>
        <strain evidence="2">CR22</strain>
    </source>
</reference>
<accession>A0A3S9ICX4</accession>
<dbReference type="RefSeq" id="WP_126275994.1">
    <property type="nucleotide sequence ID" value="NZ_CP034463.1"/>
</dbReference>
<protein>
    <submittedName>
        <fullName evidence="1">DUF664 domain-containing protein</fullName>
    </submittedName>
</protein>
<dbReference type="KEGG" id="saqu:EJC51_42565"/>
<organism evidence="1 2">
    <name type="scientific">Streptomyces aquilus</name>
    <dbReference type="NCBI Taxonomy" id="2548456"/>
    <lineage>
        <taxon>Bacteria</taxon>
        <taxon>Bacillati</taxon>
        <taxon>Actinomycetota</taxon>
        <taxon>Actinomycetes</taxon>
        <taxon>Kitasatosporales</taxon>
        <taxon>Streptomycetaceae</taxon>
        <taxon>Streptomyces</taxon>
    </lineage>
</organism>
<keyword evidence="2" id="KW-1185">Reference proteome</keyword>
<dbReference type="Proteomes" id="UP000280197">
    <property type="component" value="Chromosome"/>
</dbReference>
<evidence type="ECO:0000313" key="1">
    <source>
        <dbReference type="EMBL" id="AZP22188.1"/>
    </source>
</evidence>
<dbReference type="EMBL" id="CP034463">
    <property type="protein sequence ID" value="AZP22188.1"/>
    <property type="molecule type" value="Genomic_DNA"/>
</dbReference>
<dbReference type="Gene3D" id="1.20.120.450">
    <property type="entry name" value="dinb family like domain"/>
    <property type="match status" value="1"/>
</dbReference>
<proteinExistence type="predicted"/>
<dbReference type="InterPro" id="IPR007061">
    <property type="entry name" value="MST-like"/>
</dbReference>
<dbReference type="AlphaFoldDB" id="A0A3S9ICX4"/>
<sequence>MPPHVQDSEVSALLRVLDSQRRHVLGILDGLEGAEEEALRRPVLPSGWHCLGMVRHLALDVERFWFRAVVAGDEEVIRALPSGDEAWRVAPGVPAAAVLDGYRREAELADEVIAAIPADAALAWWPHDLFGEPHLHTLRDVLLHVITETACHAGHLDAARELIDGRRWLVLT</sequence>
<dbReference type="Pfam" id="PF04978">
    <property type="entry name" value="MST"/>
    <property type="match status" value="1"/>
</dbReference>